<feature type="compositionally biased region" description="Acidic residues" evidence="1">
    <location>
        <begin position="317"/>
        <end position="334"/>
    </location>
</feature>
<evidence type="ECO:0000256" key="1">
    <source>
        <dbReference type="SAM" id="MobiDB-lite"/>
    </source>
</evidence>
<dbReference type="OrthoDB" id="683801at2759"/>
<dbReference type="GeneID" id="123411969"/>
<dbReference type="PANTHER" id="PTHR34223">
    <property type="entry name" value="OS11G0201299 PROTEIN"/>
    <property type="match status" value="1"/>
</dbReference>
<gene>
    <name evidence="4" type="primary">LOC123411969</name>
</gene>
<dbReference type="Gene3D" id="1.20.1280.50">
    <property type="match status" value="1"/>
</dbReference>
<protein>
    <recommendedName>
        <fullName evidence="6">F-box domain-containing protein</fullName>
    </recommendedName>
</protein>
<dbReference type="RefSeq" id="XP_044960863.1">
    <property type="nucleotide sequence ID" value="XM_045104928.1"/>
</dbReference>
<sequence>MRGTIILPGSCSDLVSVGRNAASLALLGFLLRVCHDFRFPCGLMQIVVIRAGNLFEKMLQGGAGRGPPPGGAAGASGAGGGGRDRISELTDDLCHHVFSFMKAWEVVRTSALSRRWRRTWATAPCLDIRRICACSRRVDQDWYAEFVKHLLLRRSPVPLNTLRLHWNHDDANTWIVHALRRNATAIQLSAKHHHPILKLDCTAFLSGNLKILQLNNVSMDSRTFSGLCSRCTSLQELEIRKVLIYAAEIQSTSLKRLTLVNCEIFNGLTVDASNLAALCCIRPRSFVPQIKNSGSLATATIMLDDACLQHVGPWSVQDDEDDGDTYTDSEDSDISESQSQSDDGSCAVVDEYARDREHHGSVDIVVYGGERIFHSLSNVRTMNLSAHRGEVLLMTELENCPVFENLRTLSLGEWCINSVFNALSTMLEKSPNLENLFIHLDKKVCNSRDNTDPSETSCTYNNLNVKISYSGDDRIAHQLKDFFLTNNGSWEKRKAQCEAAESSPKQRRVRSPEGGQGGGN</sequence>
<feature type="region of interest" description="Disordered" evidence="1">
    <location>
        <begin position="495"/>
        <end position="520"/>
    </location>
</feature>
<accession>A0A8I7BEK6</accession>
<reference evidence="5" key="1">
    <citation type="journal article" date="2012" name="Nature">
        <title>A physical, genetic and functional sequence assembly of the barley genome.</title>
        <authorList>
            <consortium name="The International Barley Genome Sequencing Consortium"/>
            <person name="Mayer K.F."/>
            <person name="Waugh R."/>
            <person name="Brown J.W."/>
            <person name="Schulman A."/>
            <person name="Langridge P."/>
            <person name="Platzer M."/>
            <person name="Fincher G.B."/>
            <person name="Muehlbauer G.J."/>
            <person name="Sato K."/>
            <person name="Close T.J."/>
            <person name="Wise R.P."/>
            <person name="Stein N."/>
        </authorList>
    </citation>
    <scope>NUCLEOTIDE SEQUENCE [LARGE SCALE GENOMIC DNA]</scope>
    <source>
        <strain evidence="5">cv. Morex</strain>
    </source>
</reference>
<dbReference type="SUPFAM" id="SSF81383">
    <property type="entry name" value="F-box domain"/>
    <property type="match status" value="1"/>
</dbReference>
<feature type="region of interest" description="Disordered" evidence="1">
    <location>
        <begin position="314"/>
        <end position="344"/>
    </location>
</feature>
<evidence type="ECO:0000313" key="5">
    <source>
        <dbReference type="Proteomes" id="UP000011116"/>
    </source>
</evidence>
<evidence type="ECO:0000259" key="2">
    <source>
        <dbReference type="Pfam" id="PF00646"/>
    </source>
</evidence>
<dbReference type="PANTHER" id="PTHR34223:SF34">
    <property type="entry name" value="F-BOX DOMAIN-CONTAINING PROTEIN"/>
    <property type="match status" value="1"/>
</dbReference>
<dbReference type="InterPro" id="IPR001810">
    <property type="entry name" value="F-box_dom"/>
</dbReference>
<evidence type="ECO:0000259" key="3">
    <source>
        <dbReference type="Pfam" id="PF24758"/>
    </source>
</evidence>
<dbReference type="Proteomes" id="UP000011116">
    <property type="component" value="Chromosome 7H"/>
</dbReference>
<proteinExistence type="predicted"/>
<dbReference type="InterPro" id="IPR053197">
    <property type="entry name" value="F-box_SCFL_complex_component"/>
</dbReference>
<dbReference type="SUPFAM" id="SSF52058">
    <property type="entry name" value="L domain-like"/>
    <property type="match status" value="1"/>
</dbReference>
<reference evidence="4" key="2">
    <citation type="submission" date="2020-10" db="EMBL/GenBank/DDBJ databases">
        <authorList>
            <person name="Scholz U."/>
            <person name="Mascher M."/>
            <person name="Fiebig A."/>
        </authorList>
    </citation>
    <scope>NUCLEOTIDE SEQUENCE [LARGE SCALE GENOMIC DNA]</scope>
    <source>
        <strain evidence="4">cv. Morex</strain>
    </source>
</reference>
<keyword evidence="5" id="KW-1185">Reference proteome</keyword>
<dbReference type="Gramene" id="HORVU.MOREX.r2.7HG0581740.1">
    <property type="protein sequence ID" value="HORVU.MOREX.r2.7HG0581740.1"/>
    <property type="gene ID" value="HORVU.MOREX.r2.7HG0581740"/>
</dbReference>
<dbReference type="InterPro" id="IPR036047">
    <property type="entry name" value="F-box-like_dom_sf"/>
</dbReference>
<name>A0A8I7BEK6_HORVV</name>
<organism evidence="4 5">
    <name type="scientific">Hordeum vulgare subsp. vulgare</name>
    <name type="common">Domesticated barley</name>
    <dbReference type="NCBI Taxonomy" id="112509"/>
    <lineage>
        <taxon>Eukaryota</taxon>
        <taxon>Viridiplantae</taxon>
        <taxon>Streptophyta</taxon>
        <taxon>Embryophyta</taxon>
        <taxon>Tracheophyta</taxon>
        <taxon>Spermatophyta</taxon>
        <taxon>Magnoliopsida</taxon>
        <taxon>Liliopsida</taxon>
        <taxon>Poales</taxon>
        <taxon>Poaceae</taxon>
        <taxon>BOP clade</taxon>
        <taxon>Pooideae</taxon>
        <taxon>Triticodae</taxon>
        <taxon>Triticeae</taxon>
        <taxon>Hordeinae</taxon>
        <taxon>Hordeum</taxon>
    </lineage>
</organism>
<reference evidence="4" key="3">
    <citation type="submission" date="2022-01" db="UniProtKB">
        <authorList>
            <consortium name="EnsemblPlants"/>
        </authorList>
    </citation>
    <scope>IDENTIFICATION</scope>
    <source>
        <strain evidence="4">subsp. vulgare</strain>
    </source>
</reference>
<dbReference type="EnsemblPlants" id="HORVU.MOREX.r3.7HG0701270.1">
    <property type="protein sequence ID" value="HORVU.MOREX.r3.7HG0701270.1"/>
    <property type="gene ID" value="HORVU.MOREX.r3.7HG0701270"/>
</dbReference>
<dbReference type="Gramene" id="HORVU.MOREX.r3.7HG0701270.1">
    <property type="protein sequence ID" value="HORVU.MOREX.r3.7HG0701270.1"/>
    <property type="gene ID" value="HORVU.MOREX.r3.7HG0701270"/>
</dbReference>
<dbReference type="KEGG" id="hvg:123411969"/>
<dbReference type="Pfam" id="PF24758">
    <property type="entry name" value="LRR_At5g56370"/>
    <property type="match status" value="1"/>
</dbReference>
<feature type="domain" description="F-box" evidence="2">
    <location>
        <begin position="86"/>
        <end position="122"/>
    </location>
</feature>
<feature type="domain" description="F-box/LRR-repeat protein 15/At3g58940/PEG3-like LRR" evidence="3">
    <location>
        <begin position="207"/>
        <end position="282"/>
    </location>
</feature>
<dbReference type="InterPro" id="IPR055411">
    <property type="entry name" value="LRR_FXL15/At3g58940/PEG3-like"/>
</dbReference>
<evidence type="ECO:0000313" key="4">
    <source>
        <dbReference type="EnsemblPlants" id="HORVU.MOREX.r3.7HG0701270.1"/>
    </source>
</evidence>
<feature type="compositionally biased region" description="Low complexity" evidence="1">
    <location>
        <begin position="335"/>
        <end position="344"/>
    </location>
</feature>
<dbReference type="AlphaFoldDB" id="A0A8I7BEK6"/>
<evidence type="ECO:0008006" key="6">
    <source>
        <dbReference type="Google" id="ProtNLM"/>
    </source>
</evidence>
<dbReference type="Pfam" id="PF00646">
    <property type="entry name" value="F-box"/>
    <property type="match status" value="1"/>
</dbReference>